<dbReference type="PROSITE" id="PS50005">
    <property type="entry name" value="TPR"/>
    <property type="match status" value="2"/>
</dbReference>
<dbReference type="AlphaFoldDB" id="A0A3B0C2D7"/>
<keyword evidence="2 5" id="KW-0378">Hydrolase</keyword>
<dbReference type="Proteomes" id="UP000276603">
    <property type="component" value="Unassembled WGS sequence"/>
</dbReference>
<dbReference type="PANTHER" id="PTHR40841">
    <property type="entry name" value="SIDEROPHORE TRIACETYLFUSARININE C ESTERASE"/>
    <property type="match status" value="1"/>
</dbReference>
<accession>A0A3B0C2D7</accession>
<dbReference type="InterPro" id="IPR011990">
    <property type="entry name" value="TPR-like_helical_dom_sf"/>
</dbReference>
<dbReference type="SUPFAM" id="SSF53474">
    <property type="entry name" value="alpha/beta-Hydrolases"/>
    <property type="match status" value="1"/>
</dbReference>
<feature type="repeat" description="TPR" evidence="3">
    <location>
        <begin position="363"/>
        <end position="396"/>
    </location>
</feature>
<organism evidence="5 6">
    <name type="scientific">Ulvibacterium marinum</name>
    <dbReference type="NCBI Taxonomy" id="2419782"/>
    <lineage>
        <taxon>Bacteria</taxon>
        <taxon>Pseudomonadati</taxon>
        <taxon>Bacteroidota</taxon>
        <taxon>Flavobacteriia</taxon>
        <taxon>Flavobacteriales</taxon>
        <taxon>Flavobacteriaceae</taxon>
        <taxon>Ulvibacterium</taxon>
    </lineage>
</organism>
<dbReference type="InterPro" id="IPR000801">
    <property type="entry name" value="Esterase-like"/>
</dbReference>
<keyword evidence="4" id="KW-0732">Signal</keyword>
<comment type="similarity">
    <text evidence="1">Belongs to the esterase D family.</text>
</comment>
<comment type="caution">
    <text evidence="5">The sequence shown here is derived from an EMBL/GenBank/DDBJ whole genome shotgun (WGS) entry which is preliminary data.</text>
</comment>
<proteinExistence type="inferred from homology"/>
<keyword evidence="3" id="KW-0802">TPR repeat</keyword>
<feature type="repeat" description="TPR" evidence="3">
    <location>
        <begin position="329"/>
        <end position="362"/>
    </location>
</feature>
<feature type="chain" id="PRO_5017301811" evidence="4">
    <location>
        <begin position="31"/>
        <end position="409"/>
    </location>
</feature>
<dbReference type="InterPro" id="IPR019734">
    <property type="entry name" value="TPR_rpt"/>
</dbReference>
<dbReference type="SUPFAM" id="SSF48452">
    <property type="entry name" value="TPR-like"/>
    <property type="match status" value="1"/>
</dbReference>
<gene>
    <name evidence="5" type="ORF">D7Z94_18215</name>
</gene>
<dbReference type="InterPro" id="IPR052558">
    <property type="entry name" value="Siderophore_Hydrolase_D"/>
</dbReference>
<dbReference type="Pfam" id="PF00756">
    <property type="entry name" value="Esterase"/>
    <property type="match status" value="1"/>
</dbReference>
<dbReference type="InterPro" id="IPR029058">
    <property type="entry name" value="AB_hydrolase_fold"/>
</dbReference>
<evidence type="ECO:0000256" key="4">
    <source>
        <dbReference type="SAM" id="SignalP"/>
    </source>
</evidence>
<dbReference type="EMBL" id="RBCJ01000003">
    <property type="protein sequence ID" value="RKN80173.1"/>
    <property type="molecule type" value="Genomic_DNA"/>
</dbReference>
<dbReference type="PANTHER" id="PTHR40841:SF2">
    <property type="entry name" value="SIDEROPHORE-DEGRADING ESTERASE (EUROFUNG)"/>
    <property type="match status" value="1"/>
</dbReference>
<evidence type="ECO:0000313" key="5">
    <source>
        <dbReference type="EMBL" id="RKN80173.1"/>
    </source>
</evidence>
<feature type="signal peptide" evidence="4">
    <location>
        <begin position="1"/>
        <end position="30"/>
    </location>
</feature>
<dbReference type="Gene3D" id="3.40.50.1820">
    <property type="entry name" value="alpha/beta hydrolase"/>
    <property type="match status" value="1"/>
</dbReference>
<dbReference type="GO" id="GO:0016788">
    <property type="term" value="F:hydrolase activity, acting on ester bonds"/>
    <property type="evidence" value="ECO:0007669"/>
    <property type="project" value="TreeGrafter"/>
</dbReference>
<evidence type="ECO:0000256" key="1">
    <source>
        <dbReference type="ARBA" id="ARBA00005622"/>
    </source>
</evidence>
<evidence type="ECO:0000313" key="6">
    <source>
        <dbReference type="Proteomes" id="UP000276603"/>
    </source>
</evidence>
<evidence type="ECO:0000256" key="3">
    <source>
        <dbReference type="PROSITE-ProRule" id="PRU00339"/>
    </source>
</evidence>
<keyword evidence="6" id="KW-1185">Reference proteome</keyword>
<protein>
    <submittedName>
        <fullName evidence="5">Alpha/beta hydrolase</fullName>
    </submittedName>
</protein>
<name>A0A3B0C2D7_9FLAO</name>
<evidence type="ECO:0000256" key="2">
    <source>
        <dbReference type="ARBA" id="ARBA00022801"/>
    </source>
</evidence>
<reference evidence="5 6" key="1">
    <citation type="submission" date="2018-10" db="EMBL/GenBank/DDBJ databases">
        <title>Ulvibacterium marinum gen. nov., sp. nov., a novel marine bacterium of the family Flavobacteriaceae, isolated from a culture of the green alga Ulva prolifera.</title>
        <authorList>
            <person name="Zhang Z."/>
        </authorList>
    </citation>
    <scope>NUCLEOTIDE SEQUENCE [LARGE SCALE GENOMIC DNA]</scope>
    <source>
        <strain evidence="5 6">CCMM003</strain>
    </source>
</reference>
<sequence>MRSKPEYKKMLKMKVFIALFCFIASILCKAQTPEKEYLVQFGELITIKSSILKETRDIWVYLPPNYHDTYHQPARYPVLYILDGDIHFHSLSGLVQILGAGLNGTYVIPEMIVIAIPNTNRTRDLAPTILDNNDSSTNSYSYKNKKGLNFLKFIRDELIPKVDSSYRTANYRTFIGQSLGGLTVINALQTIPETFNAYVAIEPSLWWDDKVLLKRVKDYFNRSDLKGKTFFLAQANTLNKKDSVNLHFESIKEMLTILETRNRSNLKWKYRFYESDNHASVALAGEYDALRFIFEKFHASLDNIFGPKNLEAHYIRLSEELKTNIAPPERVVQRFGQVALSNQKYDLAQEYFQMNIQYYPNSASAFGDMGNLMHTKGLNTKALEYYKNALSFDLDNKYLADKIKSLKKE</sequence>